<reference evidence="2 3" key="1">
    <citation type="submission" date="2023-03" db="EMBL/GenBank/DDBJ databases">
        <title>WGS of Gossypium arboreum.</title>
        <authorList>
            <person name="Yu D."/>
        </authorList>
    </citation>
    <scope>NUCLEOTIDE SEQUENCE [LARGE SCALE GENOMIC DNA]</scope>
    <source>
        <tissue evidence="2">Leaf</tissue>
    </source>
</reference>
<evidence type="ECO:0000313" key="3">
    <source>
        <dbReference type="Proteomes" id="UP001358586"/>
    </source>
</evidence>
<protein>
    <submittedName>
        <fullName evidence="2">Uncharacterized protein</fullName>
    </submittedName>
</protein>
<dbReference type="InterPro" id="IPR033276">
    <property type="entry name" value="BB"/>
</dbReference>
<sequence>MVLNATGMQLSCLILFVLLTLTLKTTLHYFHYIPFHLKPSHMKLSRSIGDMDVGEFIVPVPYVKQVKELLELGESVGTQSRGLTKELISLLPVSKYKCSLFSRKKSRKERLRSKNNLQKAHNGWLLPLQMHVGGIATANKNDIDQHAVDTICALNLNSENANAKIIEYQIVAPEETTLSIQDIKYQVLTEVIVLERNGRVRHIGLGLSLKDRFGDSSQHYTSSQQPFKQEVEKLREEMQIKMDKIKANREEKRRIFV</sequence>
<proteinExistence type="predicted"/>
<dbReference type="PANTHER" id="PTHR46400">
    <property type="entry name" value="RING/U-BOX SUPERFAMILY PROTEIN"/>
    <property type="match status" value="1"/>
</dbReference>
<gene>
    <name evidence="2" type="ORF">PVK06_001346</name>
</gene>
<dbReference type="EMBL" id="JARKNE010000001">
    <property type="protein sequence ID" value="KAK5845190.1"/>
    <property type="molecule type" value="Genomic_DNA"/>
</dbReference>
<name>A0ABR0R0S7_GOSAR</name>
<dbReference type="PANTHER" id="PTHR46400:SF5">
    <property type="entry name" value="RING-TYPE DOMAIN-CONTAINING PROTEIN"/>
    <property type="match status" value="1"/>
</dbReference>
<accession>A0ABR0R0S7</accession>
<organism evidence="2 3">
    <name type="scientific">Gossypium arboreum</name>
    <name type="common">Tree cotton</name>
    <name type="synonym">Gossypium nanking</name>
    <dbReference type="NCBI Taxonomy" id="29729"/>
    <lineage>
        <taxon>Eukaryota</taxon>
        <taxon>Viridiplantae</taxon>
        <taxon>Streptophyta</taxon>
        <taxon>Embryophyta</taxon>
        <taxon>Tracheophyta</taxon>
        <taxon>Spermatophyta</taxon>
        <taxon>Magnoliopsida</taxon>
        <taxon>eudicotyledons</taxon>
        <taxon>Gunneridae</taxon>
        <taxon>Pentapetalae</taxon>
        <taxon>rosids</taxon>
        <taxon>malvids</taxon>
        <taxon>Malvales</taxon>
        <taxon>Malvaceae</taxon>
        <taxon>Malvoideae</taxon>
        <taxon>Gossypium</taxon>
    </lineage>
</organism>
<feature type="coiled-coil region" evidence="1">
    <location>
        <begin position="228"/>
        <end position="255"/>
    </location>
</feature>
<dbReference type="Proteomes" id="UP001358586">
    <property type="component" value="Chromosome 1"/>
</dbReference>
<evidence type="ECO:0000313" key="2">
    <source>
        <dbReference type="EMBL" id="KAK5845190.1"/>
    </source>
</evidence>
<comment type="caution">
    <text evidence="2">The sequence shown here is derived from an EMBL/GenBank/DDBJ whole genome shotgun (WGS) entry which is preliminary data.</text>
</comment>
<evidence type="ECO:0000256" key="1">
    <source>
        <dbReference type="SAM" id="Coils"/>
    </source>
</evidence>
<keyword evidence="3" id="KW-1185">Reference proteome</keyword>
<keyword evidence="1" id="KW-0175">Coiled coil</keyword>